<gene>
    <name evidence="1" type="primary">Hypp4619</name>
    <name evidence="1" type="ORF">BLAG_LOCUS23370</name>
</gene>
<name>A0A8K0AAU9_BRALA</name>
<dbReference type="InterPro" id="IPR036034">
    <property type="entry name" value="PDZ_sf"/>
</dbReference>
<accession>A0A8K0AAU9</accession>
<evidence type="ECO:0000313" key="2">
    <source>
        <dbReference type="Proteomes" id="UP000838412"/>
    </source>
</evidence>
<dbReference type="EMBL" id="OV696693">
    <property type="protein sequence ID" value="CAH1271293.1"/>
    <property type="molecule type" value="Genomic_DNA"/>
</dbReference>
<dbReference type="AlphaFoldDB" id="A0A8K0AAU9"/>
<protein>
    <submittedName>
        <fullName evidence="1">Hypp4619 protein</fullName>
    </submittedName>
</protein>
<dbReference type="SUPFAM" id="SSF50156">
    <property type="entry name" value="PDZ domain-like"/>
    <property type="match status" value="1"/>
</dbReference>
<evidence type="ECO:0000313" key="1">
    <source>
        <dbReference type="EMBL" id="CAH1271293.1"/>
    </source>
</evidence>
<keyword evidence="2" id="KW-1185">Reference proteome</keyword>
<sequence>MAQSICRTEKVQLRQERLARSTHVSKLVSSFEALASRPRHDYTAAAGMAPYLALPDAEAMIRHRRSVQEIKDELVGKASSTSSEASVVNVTQQKLPRAKLLHDATPRKPVDVQSLTATDAKAAVPVKLVEPARTPSLTTAAAGARGSAPILQPSRGKDFVLQRDDLGRFGFSILTTMTPDMERVHVVFQAADSIARLPVGLLVSANGLLVKNMTASELQYIFDQSTESVRLRIQQLSFPLDVLQEMVADQTSPVTYQDLVDYRLQRRAHPAKRWAKRKLTGVARALSRVREAIAYWR</sequence>
<dbReference type="Proteomes" id="UP000838412">
    <property type="component" value="Chromosome 8"/>
</dbReference>
<dbReference type="OrthoDB" id="10147608at2759"/>
<dbReference type="CDD" id="cd00136">
    <property type="entry name" value="PDZ_canonical"/>
    <property type="match status" value="1"/>
</dbReference>
<reference evidence="1" key="1">
    <citation type="submission" date="2022-01" db="EMBL/GenBank/DDBJ databases">
        <authorList>
            <person name="Braso-Vives M."/>
        </authorList>
    </citation>
    <scope>NUCLEOTIDE SEQUENCE</scope>
</reference>
<proteinExistence type="predicted"/>
<organism evidence="1 2">
    <name type="scientific">Branchiostoma lanceolatum</name>
    <name type="common">Common lancelet</name>
    <name type="synonym">Amphioxus lanceolatum</name>
    <dbReference type="NCBI Taxonomy" id="7740"/>
    <lineage>
        <taxon>Eukaryota</taxon>
        <taxon>Metazoa</taxon>
        <taxon>Chordata</taxon>
        <taxon>Cephalochordata</taxon>
        <taxon>Leptocardii</taxon>
        <taxon>Amphioxiformes</taxon>
        <taxon>Branchiostomatidae</taxon>
        <taxon>Branchiostoma</taxon>
    </lineage>
</organism>